<gene>
    <name evidence="2" type="ORF">V6N12_070236</name>
</gene>
<reference evidence="2 3" key="1">
    <citation type="journal article" date="2024" name="G3 (Bethesda)">
        <title>Genome assembly of Hibiscus sabdariffa L. provides insights into metabolisms of medicinal natural products.</title>
        <authorList>
            <person name="Kim T."/>
        </authorList>
    </citation>
    <scope>NUCLEOTIDE SEQUENCE [LARGE SCALE GENOMIC DNA]</scope>
    <source>
        <strain evidence="2">TK-2024</strain>
        <tissue evidence="2">Old leaves</tissue>
    </source>
</reference>
<proteinExistence type="predicted"/>
<comment type="caution">
    <text evidence="2">The sequence shown here is derived from an EMBL/GenBank/DDBJ whole genome shotgun (WGS) entry which is preliminary data.</text>
</comment>
<evidence type="ECO:0000313" key="2">
    <source>
        <dbReference type="EMBL" id="KAK8579940.1"/>
    </source>
</evidence>
<evidence type="ECO:0000313" key="3">
    <source>
        <dbReference type="Proteomes" id="UP001472677"/>
    </source>
</evidence>
<dbReference type="EMBL" id="JBBPBM010000006">
    <property type="protein sequence ID" value="KAK8579940.1"/>
    <property type="molecule type" value="Genomic_DNA"/>
</dbReference>
<accession>A0ABR2FG80</accession>
<sequence length="133" mass="14215">MKLRRPSSKGVAGGRSKPNEGCRRHPKHRQSPGVCSVCLVEKLSKLPAPCTAFATTTTTVAGSNCSSYSSSSSSTPDSASSSSSSSSPMHRFCFSRDEEKGSSFSLSWFSGKNLLTKSRSVTFVSRIKSKHCL</sequence>
<feature type="compositionally biased region" description="Low complexity" evidence="1">
    <location>
        <begin position="61"/>
        <end position="87"/>
    </location>
</feature>
<protein>
    <submittedName>
        <fullName evidence="2">Uncharacterized protein</fullName>
    </submittedName>
</protein>
<keyword evidence="3" id="KW-1185">Reference proteome</keyword>
<feature type="region of interest" description="Disordered" evidence="1">
    <location>
        <begin position="61"/>
        <end position="90"/>
    </location>
</feature>
<feature type="region of interest" description="Disordered" evidence="1">
    <location>
        <begin position="1"/>
        <end position="33"/>
    </location>
</feature>
<dbReference type="PANTHER" id="PTHR34046">
    <property type="entry name" value="OS06G0218800 PROTEIN"/>
    <property type="match status" value="1"/>
</dbReference>
<name>A0ABR2FG80_9ROSI</name>
<dbReference type="PANTHER" id="PTHR34046:SF7">
    <property type="entry name" value="DUF740 FAMILY PROTEIN"/>
    <property type="match status" value="1"/>
</dbReference>
<evidence type="ECO:0000256" key="1">
    <source>
        <dbReference type="SAM" id="MobiDB-lite"/>
    </source>
</evidence>
<dbReference type="Proteomes" id="UP001472677">
    <property type="component" value="Unassembled WGS sequence"/>
</dbReference>
<organism evidence="2 3">
    <name type="scientific">Hibiscus sabdariffa</name>
    <name type="common">roselle</name>
    <dbReference type="NCBI Taxonomy" id="183260"/>
    <lineage>
        <taxon>Eukaryota</taxon>
        <taxon>Viridiplantae</taxon>
        <taxon>Streptophyta</taxon>
        <taxon>Embryophyta</taxon>
        <taxon>Tracheophyta</taxon>
        <taxon>Spermatophyta</taxon>
        <taxon>Magnoliopsida</taxon>
        <taxon>eudicotyledons</taxon>
        <taxon>Gunneridae</taxon>
        <taxon>Pentapetalae</taxon>
        <taxon>rosids</taxon>
        <taxon>malvids</taxon>
        <taxon>Malvales</taxon>
        <taxon>Malvaceae</taxon>
        <taxon>Malvoideae</taxon>
        <taxon>Hibiscus</taxon>
    </lineage>
</organism>